<dbReference type="Proteomes" id="UP000051672">
    <property type="component" value="Unassembled WGS sequence"/>
</dbReference>
<organism evidence="1 2">
    <name type="scientific">Lacticaseibacillus brantae DSM 23927</name>
    <dbReference type="NCBI Taxonomy" id="1423727"/>
    <lineage>
        <taxon>Bacteria</taxon>
        <taxon>Bacillati</taxon>
        <taxon>Bacillota</taxon>
        <taxon>Bacilli</taxon>
        <taxon>Lactobacillales</taxon>
        <taxon>Lactobacillaceae</taxon>
        <taxon>Lacticaseibacillus</taxon>
    </lineage>
</organism>
<dbReference type="PATRIC" id="fig|1423727.3.peg.723"/>
<protein>
    <submittedName>
        <fullName evidence="1">Uncharacterized protein</fullName>
    </submittedName>
</protein>
<keyword evidence="2" id="KW-1185">Reference proteome</keyword>
<evidence type="ECO:0000313" key="1">
    <source>
        <dbReference type="EMBL" id="KRM73000.1"/>
    </source>
</evidence>
<name>A0A0R2B0I8_9LACO</name>
<proteinExistence type="predicted"/>
<dbReference type="AlphaFoldDB" id="A0A0R2B0I8"/>
<comment type="caution">
    <text evidence="1">The sequence shown here is derived from an EMBL/GenBank/DDBJ whole genome shotgun (WGS) entry which is preliminary data.</text>
</comment>
<dbReference type="RefSeq" id="WP_057894004.1">
    <property type="nucleotide sequence ID" value="NZ_AYZQ01000001.1"/>
</dbReference>
<sequence>MTLIYDGAEVKTIAFGGQEFKSLSADSYLIDGQSARRAVKTPKSFADAKTGFIFRMVFYVTDDTVFKGITSMTNSTFTSAKLTDKSYLVTLTVPKSTAGGKIEYVANTNKPINQWFVAHAADIQMFPTAVNFLEALIISIEEY</sequence>
<accession>A0A0R2B0I8</accession>
<dbReference type="EMBL" id="AYZQ01000001">
    <property type="protein sequence ID" value="KRM73000.1"/>
    <property type="molecule type" value="Genomic_DNA"/>
</dbReference>
<dbReference type="STRING" id="1423727.FC34_GL000719"/>
<reference evidence="1 2" key="1">
    <citation type="journal article" date="2015" name="Genome Announc.">
        <title>Expanding the biotechnology potential of lactobacilli through comparative genomics of 213 strains and associated genera.</title>
        <authorList>
            <person name="Sun Z."/>
            <person name="Harris H.M."/>
            <person name="McCann A."/>
            <person name="Guo C."/>
            <person name="Argimon S."/>
            <person name="Zhang W."/>
            <person name="Yang X."/>
            <person name="Jeffery I.B."/>
            <person name="Cooney J.C."/>
            <person name="Kagawa T.F."/>
            <person name="Liu W."/>
            <person name="Song Y."/>
            <person name="Salvetti E."/>
            <person name="Wrobel A."/>
            <person name="Rasinkangas P."/>
            <person name="Parkhill J."/>
            <person name="Rea M.C."/>
            <person name="O'Sullivan O."/>
            <person name="Ritari J."/>
            <person name="Douillard F.P."/>
            <person name="Paul Ross R."/>
            <person name="Yang R."/>
            <person name="Briner A.E."/>
            <person name="Felis G.E."/>
            <person name="de Vos W.M."/>
            <person name="Barrangou R."/>
            <person name="Klaenhammer T.R."/>
            <person name="Caufield P.W."/>
            <person name="Cui Y."/>
            <person name="Zhang H."/>
            <person name="O'Toole P.W."/>
        </authorList>
    </citation>
    <scope>NUCLEOTIDE SEQUENCE [LARGE SCALE GENOMIC DNA]</scope>
    <source>
        <strain evidence="1 2">DSM 23927</strain>
    </source>
</reference>
<gene>
    <name evidence="1" type="ORF">FC34_GL000719</name>
</gene>
<evidence type="ECO:0000313" key="2">
    <source>
        <dbReference type="Proteomes" id="UP000051672"/>
    </source>
</evidence>